<evidence type="ECO:0000313" key="1">
    <source>
        <dbReference type="EMBL" id="KAI8571505.1"/>
    </source>
</evidence>
<proteinExistence type="predicted"/>
<keyword evidence="2" id="KW-1185">Reference proteome</keyword>
<accession>A0ACC0Q0M2</accession>
<sequence length="60" mass="6432">MGGWNLMTICSSVVRLLCWYGRTLKSDVVILIFSSLSSELAWGAHTVEGPLSSSLCINGA</sequence>
<evidence type="ECO:0000313" key="2">
    <source>
        <dbReference type="Proteomes" id="UP001062846"/>
    </source>
</evidence>
<protein>
    <submittedName>
        <fullName evidence="1">Uncharacterized protein</fullName>
    </submittedName>
</protein>
<reference evidence="1" key="1">
    <citation type="submission" date="2022-02" db="EMBL/GenBank/DDBJ databases">
        <title>Plant Genome Project.</title>
        <authorList>
            <person name="Zhang R.-G."/>
        </authorList>
    </citation>
    <scope>NUCLEOTIDE SEQUENCE</scope>
    <source>
        <strain evidence="1">AT1</strain>
    </source>
</reference>
<name>A0ACC0Q0M2_RHOML</name>
<comment type="caution">
    <text evidence="1">The sequence shown here is derived from an EMBL/GenBank/DDBJ whole genome shotgun (WGS) entry which is preliminary data.</text>
</comment>
<dbReference type="Proteomes" id="UP001062846">
    <property type="component" value="Chromosome 1"/>
</dbReference>
<dbReference type="EMBL" id="CM046388">
    <property type="protein sequence ID" value="KAI8571505.1"/>
    <property type="molecule type" value="Genomic_DNA"/>
</dbReference>
<gene>
    <name evidence="1" type="ORF">RHMOL_Rhmol01G0124900</name>
</gene>
<organism evidence="1 2">
    <name type="scientific">Rhododendron molle</name>
    <name type="common">Chinese azalea</name>
    <name type="synonym">Azalea mollis</name>
    <dbReference type="NCBI Taxonomy" id="49168"/>
    <lineage>
        <taxon>Eukaryota</taxon>
        <taxon>Viridiplantae</taxon>
        <taxon>Streptophyta</taxon>
        <taxon>Embryophyta</taxon>
        <taxon>Tracheophyta</taxon>
        <taxon>Spermatophyta</taxon>
        <taxon>Magnoliopsida</taxon>
        <taxon>eudicotyledons</taxon>
        <taxon>Gunneridae</taxon>
        <taxon>Pentapetalae</taxon>
        <taxon>asterids</taxon>
        <taxon>Ericales</taxon>
        <taxon>Ericaceae</taxon>
        <taxon>Ericoideae</taxon>
        <taxon>Rhodoreae</taxon>
        <taxon>Rhododendron</taxon>
    </lineage>
</organism>